<sequence length="39" mass="4713">MRNLEYFWETYNPKHRHSSTSLAHSIERECLKTLLHANV</sequence>
<evidence type="ECO:0000313" key="2">
    <source>
        <dbReference type="Proteomes" id="UP001163603"/>
    </source>
</evidence>
<protein>
    <submittedName>
        <fullName evidence="1">Uncharacterized protein</fullName>
    </submittedName>
</protein>
<proteinExistence type="predicted"/>
<organism evidence="1 2">
    <name type="scientific">Pistacia integerrima</name>
    <dbReference type="NCBI Taxonomy" id="434235"/>
    <lineage>
        <taxon>Eukaryota</taxon>
        <taxon>Viridiplantae</taxon>
        <taxon>Streptophyta</taxon>
        <taxon>Embryophyta</taxon>
        <taxon>Tracheophyta</taxon>
        <taxon>Spermatophyta</taxon>
        <taxon>Magnoliopsida</taxon>
        <taxon>eudicotyledons</taxon>
        <taxon>Gunneridae</taxon>
        <taxon>Pentapetalae</taxon>
        <taxon>rosids</taxon>
        <taxon>malvids</taxon>
        <taxon>Sapindales</taxon>
        <taxon>Anacardiaceae</taxon>
        <taxon>Pistacia</taxon>
    </lineage>
</organism>
<comment type="caution">
    <text evidence="1">The sequence shown here is derived from an EMBL/GenBank/DDBJ whole genome shotgun (WGS) entry which is preliminary data.</text>
</comment>
<dbReference type="EMBL" id="CM047744">
    <property type="protein sequence ID" value="KAJ0027509.1"/>
    <property type="molecule type" value="Genomic_DNA"/>
</dbReference>
<name>A0ACC0Y209_9ROSI</name>
<keyword evidence="2" id="KW-1185">Reference proteome</keyword>
<accession>A0ACC0Y209</accession>
<reference evidence="2" key="1">
    <citation type="journal article" date="2023" name="G3 (Bethesda)">
        <title>Genome assembly and association tests identify interacting loci associated with vigor, precocity, and sex in interspecific pistachio rootstocks.</title>
        <authorList>
            <person name="Palmer W."/>
            <person name="Jacygrad E."/>
            <person name="Sagayaradj S."/>
            <person name="Cavanaugh K."/>
            <person name="Han R."/>
            <person name="Bertier L."/>
            <person name="Beede B."/>
            <person name="Kafkas S."/>
            <person name="Golino D."/>
            <person name="Preece J."/>
            <person name="Michelmore R."/>
        </authorList>
    </citation>
    <scope>NUCLEOTIDE SEQUENCE [LARGE SCALE GENOMIC DNA]</scope>
</reference>
<evidence type="ECO:0000313" key="1">
    <source>
        <dbReference type="EMBL" id="KAJ0027509.1"/>
    </source>
</evidence>
<dbReference type="Proteomes" id="UP001163603">
    <property type="component" value="Chromosome 9"/>
</dbReference>
<gene>
    <name evidence="1" type="ORF">Pint_35471</name>
</gene>